<gene>
    <name evidence="2" type="primary">ga23439</name>
    <name evidence="2" type="ORF">PR202_ga23439</name>
</gene>
<accession>A0AAV5D666</accession>
<dbReference type="AlphaFoldDB" id="A0AAV5D666"/>
<reference evidence="2" key="2">
    <citation type="submission" date="2021-12" db="EMBL/GenBank/DDBJ databases">
        <title>Resequencing data analysis of finger millet.</title>
        <authorList>
            <person name="Hatakeyama M."/>
            <person name="Aluri S."/>
            <person name="Balachadran M.T."/>
            <person name="Sivarajan S.R."/>
            <person name="Poveda L."/>
            <person name="Shimizu-Inatsugi R."/>
            <person name="Schlapbach R."/>
            <person name="Sreeman S.M."/>
            <person name="Shimizu K.K."/>
        </authorList>
    </citation>
    <scope>NUCLEOTIDE SEQUENCE</scope>
</reference>
<name>A0AAV5D666_ELECO</name>
<keyword evidence="3" id="KW-1185">Reference proteome</keyword>
<proteinExistence type="predicted"/>
<dbReference type="Proteomes" id="UP001054889">
    <property type="component" value="Unassembled WGS sequence"/>
</dbReference>
<reference evidence="2" key="1">
    <citation type="journal article" date="2018" name="DNA Res.">
        <title>Multiple hybrid de novo genome assembly of finger millet, an orphan allotetraploid crop.</title>
        <authorList>
            <person name="Hatakeyama M."/>
            <person name="Aluri S."/>
            <person name="Balachadran M.T."/>
            <person name="Sivarajan S.R."/>
            <person name="Patrignani A."/>
            <person name="Gruter S."/>
            <person name="Poveda L."/>
            <person name="Shimizu-Inatsugi R."/>
            <person name="Baeten J."/>
            <person name="Francoijs K.J."/>
            <person name="Nataraja K.N."/>
            <person name="Reddy Y.A.N."/>
            <person name="Phadnis S."/>
            <person name="Ravikumar R.L."/>
            <person name="Schlapbach R."/>
            <person name="Sreeman S.M."/>
            <person name="Shimizu K.K."/>
        </authorList>
    </citation>
    <scope>NUCLEOTIDE SEQUENCE</scope>
</reference>
<evidence type="ECO:0000256" key="1">
    <source>
        <dbReference type="SAM" id="MobiDB-lite"/>
    </source>
</evidence>
<sequence length="183" mass="19535">MAMAAAGSNNTTVLRMKLLVDTRVQRVLFAEASKAGATRAGRGARGPRRGKFHRSSAETQGRAQAGAAKDELLRPTIISSTAISNSSLLRLPEPASSGQQKAFYRCCYHGTSSCYNYVMDVSGTSCPSCGRQMTTVLHYTGKPVQNVSTGGAKGVWRFSRRPCSSKTVLTDVFLGNNKAPARA</sequence>
<dbReference type="EMBL" id="BQKI01000012">
    <property type="protein sequence ID" value="GJN05775.1"/>
    <property type="molecule type" value="Genomic_DNA"/>
</dbReference>
<feature type="compositionally biased region" description="Basic residues" evidence="1">
    <location>
        <begin position="45"/>
        <end position="54"/>
    </location>
</feature>
<evidence type="ECO:0000313" key="2">
    <source>
        <dbReference type="EMBL" id="GJN05775.1"/>
    </source>
</evidence>
<organism evidence="2 3">
    <name type="scientific">Eleusine coracana subsp. coracana</name>
    <dbReference type="NCBI Taxonomy" id="191504"/>
    <lineage>
        <taxon>Eukaryota</taxon>
        <taxon>Viridiplantae</taxon>
        <taxon>Streptophyta</taxon>
        <taxon>Embryophyta</taxon>
        <taxon>Tracheophyta</taxon>
        <taxon>Spermatophyta</taxon>
        <taxon>Magnoliopsida</taxon>
        <taxon>Liliopsida</taxon>
        <taxon>Poales</taxon>
        <taxon>Poaceae</taxon>
        <taxon>PACMAD clade</taxon>
        <taxon>Chloridoideae</taxon>
        <taxon>Cynodonteae</taxon>
        <taxon>Eleusininae</taxon>
        <taxon>Eleusine</taxon>
    </lineage>
</organism>
<protein>
    <submittedName>
        <fullName evidence="2">Uncharacterized protein</fullName>
    </submittedName>
</protein>
<evidence type="ECO:0000313" key="3">
    <source>
        <dbReference type="Proteomes" id="UP001054889"/>
    </source>
</evidence>
<feature type="region of interest" description="Disordered" evidence="1">
    <location>
        <begin position="38"/>
        <end position="68"/>
    </location>
</feature>
<comment type="caution">
    <text evidence="2">The sequence shown here is derived from an EMBL/GenBank/DDBJ whole genome shotgun (WGS) entry which is preliminary data.</text>
</comment>